<gene>
    <name evidence="1" type="ORF">PHMEG_00023066</name>
</gene>
<name>A0A225VIY9_9STRA</name>
<dbReference type="PANTHER" id="PTHR13510">
    <property type="entry name" value="FYVE-FINGER-CONTAINING RAB5 EFFECTOR PROTEIN RABENOSYN-5-RELATED"/>
    <property type="match status" value="1"/>
</dbReference>
<organism evidence="1 2">
    <name type="scientific">Phytophthora megakarya</name>
    <dbReference type="NCBI Taxonomy" id="4795"/>
    <lineage>
        <taxon>Eukaryota</taxon>
        <taxon>Sar</taxon>
        <taxon>Stramenopiles</taxon>
        <taxon>Oomycota</taxon>
        <taxon>Peronosporomycetes</taxon>
        <taxon>Peronosporales</taxon>
        <taxon>Peronosporaceae</taxon>
        <taxon>Phytophthora</taxon>
    </lineage>
</organism>
<dbReference type="AlphaFoldDB" id="A0A225VIY9"/>
<evidence type="ECO:0008006" key="3">
    <source>
        <dbReference type="Google" id="ProtNLM"/>
    </source>
</evidence>
<feature type="non-terminal residue" evidence="1">
    <location>
        <position position="1"/>
    </location>
</feature>
<dbReference type="InterPro" id="IPR052727">
    <property type="entry name" value="Rab4/Rab5_effector"/>
</dbReference>
<dbReference type="CDD" id="cd00065">
    <property type="entry name" value="FYVE_like_SF"/>
    <property type="match status" value="1"/>
</dbReference>
<dbReference type="InterPro" id="IPR013083">
    <property type="entry name" value="Znf_RING/FYVE/PHD"/>
</dbReference>
<dbReference type="EMBL" id="NBNE01004693">
    <property type="protein sequence ID" value="OWZ04939.1"/>
    <property type="molecule type" value="Genomic_DNA"/>
</dbReference>
<dbReference type="Gene3D" id="3.30.40.10">
    <property type="entry name" value="Zinc/RING finger domain, C3HC4 (zinc finger)"/>
    <property type="match status" value="1"/>
</dbReference>
<dbReference type="OrthoDB" id="10427672at2759"/>
<sequence>LSLSKYVKCAEMKKLMYRIRKNSGLSINNPLTIEQKEISTIRASKTEGCAVCKRNFNFMLRRTCEICQRRVCSSCSEKKLVCVLAPDRRTVLDKKRTFCTMCLCQATESDAVAIAQNEIRELHPQFETQPQDSETTSDALIVETSTRCVN</sequence>
<accession>A0A225VIY9</accession>
<protein>
    <recommendedName>
        <fullName evidence="3">FYVE-type domain-containing protein</fullName>
    </recommendedName>
</protein>
<dbReference type="STRING" id="4795.A0A225VIY9"/>
<dbReference type="PANTHER" id="PTHR13510:SF44">
    <property type="entry name" value="RABENOSYN-5"/>
    <property type="match status" value="1"/>
</dbReference>
<evidence type="ECO:0000313" key="1">
    <source>
        <dbReference type="EMBL" id="OWZ04939.1"/>
    </source>
</evidence>
<dbReference type="Proteomes" id="UP000198211">
    <property type="component" value="Unassembled WGS sequence"/>
</dbReference>
<keyword evidence="2" id="KW-1185">Reference proteome</keyword>
<comment type="caution">
    <text evidence="1">The sequence shown here is derived from an EMBL/GenBank/DDBJ whole genome shotgun (WGS) entry which is preliminary data.</text>
</comment>
<reference evidence="2" key="1">
    <citation type="submission" date="2017-03" db="EMBL/GenBank/DDBJ databases">
        <title>Phytopthora megakarya and P. palmivora, two closely related causual agents of cacao black pod achieved similar genome size and gene model numbers by different mechanisms.</title>
        <authorList>
            <person name="Ali S."/>
            <person name="Shao J."/>
            <person name="Larry D.J."/>
            <person name="Kronmiller B."/>
            <person name="Shen D."/>
            <person name="Strem M.D."/>
            <person name="Melnick R.L."/>
            <person name="Guiltinan M.J."/>
            <person name="Tyler B.M."/>
            <person name="Meinhardt L.W."/>
            <person name="Bailey B.A."/>
        </authorList>
    </citation>
    <scope>NUCLEOTIDE SEQUENCE [LARGE SCALE GENOMIC DNA]</scope>
    <source>
        <strain evidence="2">zdho120</strain>
    </source>
</reference>
<evidence type="ECO:0000313" key="2">
    <source>
        <dbReference type="Proteomes" id="UP000198211"/>
    </source>
</evidence>
<proteinExistence type="predicted"/>